<feature type="compositionally biased region" description="Low complexity" evidence="1">
    <location>
        <begin position="1072"/>
        <end position="1082"/>
    </location>
</feature>
<feature type="compositionally biased region" description="Pro residues" evidence="1">
    <location>
        <begin position="692"/>
        <end position="708"/>
    </location>
</feature>
<feature type="compositionally biased region" description="Low complexity" evidence="1">
    <location>
        <begin position="244"/>
        <end position="256"/>
    </location>
</feature>
<feature type="compositionally biased region" description="Low complexity" evidence="1">
    <location>
        <begin position="360"/>
        <end position="372"/>
    </location>
</feature>
<feature type="compositionally biased region" description="Low complexity" evidence="1">
    <location>
        <begin position="1110"/>
        <end position="1121"/>
    </location>
</feature>
<feature type="region of interest" description="Disordered" evidence="1">
    <location>
        <begin position="800"/>
        <end position="832"/>
    </location>
</feature>
<feature type="compositionally biased region" description="Polar residues" evidence="1">
    <location>
        <begin position="332"/>
        <end position="343"/>
    </location>
</feature>
<feature type="region of interest" description="Disordered" evidence="1">
    <location>
        <begin position="1373"/>
        <end position="1405"/>
    </location>
</feature>
<evidence type="ECO:0000256" key="1">
    <source>
        <dbReference type="SAM" id="MobiDB-lite"/>
    </source>
</evidence>
<protein>
    <submittedName>
        <fullName evidence="2">Uncharacterized protein</fullName>
    </submittedName>
</protein>
<proteinExistence type="predicted"/>
<feature type="compositionally biased region" description="Low complexity" evidence="1">
    <location>
        <begin position="669"/>
        <end position="680"/>
    </location>
</feature>
<feature type="compositionally biased region" description="Low complexity" evidence="1">
    <location>
        <begin position="306"/>
        <end position="315"/>
    </location>
</feature>
<evidence type="ECO:0000313" key="3">
    <source>
        <dbReference type="Proteomes" id="UP001205105"/>
    </source>
</evidence>
<keyword evidence="3" id="KW-1185">Reference proteome</keyword>
<feature type="compositionally biased region" description="Low complexity" evidence="1">
    <location>
        <begin position="1492"/>
        <end position="1507"/>
    </location>
</feature>
<dbReference type="InterPro" id="IPR008507">
    <property type="entry name" value="DUF789"/>
</dbReference>
<feature type="compositionally biased region" description="Polar residues" evidence="1">
    <location>
        <begin position="1439"/>
        <end position="1455"/>
    </location>
</feature>
<feature type="compositionally biased region" description="Low complexity" evidence="1">
    <location>
        <begin position="823"/>
        <end position="832"/>
    </location>
</feature>
<comment type="caution">
    <text evidence="2">The sequence shown here is derived from an EMBL/GenBank/DDBJ whole genome shotgun (WGS) entry which is preliminary data.</text>
</comment>
<accession>A0AAD5DXQ2</accession>
<evidence type="ECO:0000313" key="2">
    <source>
        <dbReference type="EMBL" id="KAI7846377.1"/>
    </source>
</evidence>
<feature type="region of interest" description="Disordered" evidence="1">
    <location>
        <begin position="1019"/>
        <end position="1137"/>
    </location>
</feature>
<feature type="compositionally biased region" description="Low complexity" evidence="1">
    <location>
        <begin position="395"/>
        <end position="423"/>
    </location>
</feature>
<dbReference type="PANTHER" id="PTHR32010:SF18">
    <property type="entry name" value="DUF789 FAMILY PROTEIN"/>
    <property type="match status" value="1"/>
</dbReference>
<feature type="compositionally biased region" description="Gly residues" evidence="1">
    <location>
        <begin position="917"/>
        <end position="933"/>
    </location>
</feature>
<feature type="region of interest" description="Disordered" evidence="1">
    <location>
        <begin position="1439"/>
        <end position="1507"/>
    </location>
</feature>
<feature type="compositionally biased region" description="Pro residues" evidence="1">
    <location>
        <begin position="728"/>
        <end position="737"/>
    </location>
</feature>
<name>A0AAD5DXQ2_9CHLO</name>
<feature type="compositionally biased region" description="Basic residues" evidence="1">
    <location>
        <begin position="318"/>
        <end position="328"/>
    </location>
</feature>
<gene>
    <name evidence="2" type="ORF">COHA_000088</name>
</gene>
<feature type="region of interest" description="Disordered" evidence="1">
    <location>
        <begin position="306"/>
        <end position="563"/>
    </location>
</feature>
<feature type="compositionally biased region" description="Low complexity" evidence="1">
    <location>
        <begin position="440"/>
        <end position="449"/>
    </location>
</feature>
<dbReference type="EMBL" id="JADXDR010000003">
    <property type="protein sequence ID" value="KAI7846377.1"/>
    <property type="molecule type" value="Genomic_DNA"/>
</dbReference>
<dbReference type="PANTHER" id="PTHR32010">
    <property type="entry name" value="PHOTOSYSTEM II STABILITY/ASSEMBLY FACTOR HCF136, CHLOROPLASTIC"/>
    <property type="match status" value="1"/>
</dbReference>
<organism evidence="2 3">
    <name type="scientific">Chlorella ohadii</name>
    <dbReference type="NCBI Taxonomy" id="2649997"/>
    <lineage>
        <taxon>Eukaryota</taxon>
        <taxon>Viridiplantae</taxon>
        <taxon>Chlorophyta</taxon>
        <taxon>core chlorophytes</taxon>
        <taxon>Trebouxiophyceae</taxon>
        <taxon>Chlorellales</taxon>
        <taxon>Chlorellaceae</taxon>
        <taxon>Chlorella clade</taxon>
        <taxon>Chlorella</taxon>
    </lineage>
</organism>
<dbReference type="Pfam" id="PF05623">
    <property type="entry name" value="DUF789"/>
    <property type="match status" value="2"/>
</dbReference>
<feature type="compositionally biased region" description="Low complexity" evidence="1">
    <location>
        <begin position="486"/>
        <end position="517"/>
    </location>
</feature>
<sequence length="1658" mass="168092">MRSASQRPVPRSRTEVLPPASSERDQAAVQPSLGAPAGPATAPPTPATPPSTAVSSVAWQALLYVDGRAAGRLTRPAVAIDSEGGAAQVSLRFETLAPARGGGSEKPLQLPADELGSCSLRVKVFGRQGDSTFAAPQSFQAEGRELVAALDVQRQWQEYQQRHVAARQSAGQPTSAANFAHSSTLAVQSGDGLEKLQAIFDVAARPAWLKGIVCRFLVSEASQPHAAEPVDGGCDGRMGGAGERGATAAACGSMAAHPEGPQERSEGKPLLNKGQPKGSWAATQPQKQPAVTAAVAVGAVTQRTAAGAAAAPQQPGGKGRKGRGHHGRQQREVQLSRGTSPAPSQEDLLPPPGLSPRAGSRASSCSFASCSSITPPLSPRAAVANGSRLGPADKQQQAQPQTGVPAAAAAPAACQPAPTSAAAVTGMAGTPSRRNRSRSRSQQGQRAGQEAGSVRRMSKLFPAAEAPAPTGVAGPSMQSAEQVEVAAGSAATRAAGAADGSSAASSAVPIAAPQAARSRGRAGQRGEGRGGRSTSGTPSSSSSPAPTGLLLASCSRTATPTGVSPAFAGLAAAAAAEQPAALTEQAVLQQLQSAGASPAQLERLQEANRLAADLLGGNELPQGPVSPFAMPPEAASQQPSTQRRPAAAAQPQRAPAMHPGQRAAMGSQHAPTAAPRHPAPSQTQRPAAMQPHKPPPVQRQPAPPPRQPASPVQPAQAPVPPSAAAVQPPAPPKPPSVAPASRQGSAAAPVEPLAGQAVALVRPAPVVEDANQQLIAAVWQGAADAADLAAALAASSVEHSPAQHRGIGSASPPPSPPLCVERSAGSSSSMRSECSGSFSASSSLSLSPECAFQRLAGNPSEFGLPYQFGCGPRLPPQHSAGAAVGGQQAMPPAAMQAHMDAAAGYIPRFGSFGSGSGRASGSAFGGGGPGGGSSSLPLTRSGSYHRRSASSSSAGRNGYVASPVGPTAGSSEAVAYQAAAAAAAGQQWHGNSLNWCAEPYMTACQQPFMAVQLGMQPGQFVPRSQSSGSRPQHWGRQPPAEAASEARSWQPQLAQHMRHISGSWPMEGGYQPAPMSASAPAPYVQHSGNGGRSGNGRFSTPAGGGGGYGPSSAPPSAMQSPVMDRYRQHGPPASAPPPPPLLLPVLDLQVPESAEDAPDLERFLQAATPQVAPPPTGLQNLTLADVWRWYEGPSTVGCEVATMGGPRGPATSYYLPYLSAVQLFVPASGDDEAAIAGAACAGASGPAAQLLAYPNGLDSWPERMRPVVQWGEAANMKDRVPLHSRLAELAGPASGGHPLLASRIADLHPFSWFAVAWYPLYRVPEAPLTARFLTFHTLASLWEAASEAAEAHGQQQAELAAAAAAEVQRQRAMNEAGEQEVHARQQATPTPAVGSGRRGLPSRPSYKSMLEAGLAAPEAGLPPAQTATPTAVCSFPGSPTCSDAGTRTTLASSRPHSVDGASLGRSRLAFSSSGPASSAGGGSERGCEARSHAASSGPASASCTPASPAASEAADAAEPLPVPVAGLVWYATGRDENWQDTLVAAHLPPGLCPAPGTPLADGSRVVGSWRGVAVLARSYPVAKGGPLGWEIQQEEMAQCAERLACGAGLLALRPMPGSVRGGGQPDWDAFAGLPAGELGVSCPDWEFFMSRMERWSGA</sequence>
<reference evidence="2" key="1">
    <citation type="submission" date="2020-11" db="EMBL/GenBank/DDBJ databases">
        <title>Chlorella ohadii genome sequencing and assembly.</title>
        <authorList>
            <person name="Murik O."/>
            <person name="Treves H."/>
            <person name="Kedem I."/>
            <person name="Shotland Y."/>
            <person name="Kaplan A."/>
        </authorList>
    </citation>
    <scope>NUCLEOTIDE SEQUENCE</scope>
    <source>
        <strain evidence="2">1</strain>
    </source>
</reference>
<feature type="compositionally biased region" description="Low complexity" evidence="1">
    <location>
        <begin position="532"/>
        <end position="548"/>
    </location>
</feature>
<dbReference type="Proteomes" id="UP001205105">
    <property type="component" value="Unassembled WGS sequence"/>
</dbReference>
<feature type="compositionally biased region" description="Low complexity" evidence="1">
    <location>
        <begin position="642"/>
        <end position="656"/>
    </location>
</feature>
<feature type="region of interest" description="Disordered" evidence="1">
    <location>
        <begin position="1"/>
        <end position="53"/>
    </location>
</feature>
<feature type="compositionally biased region" description="Low complexity" evidence="1">
    <location>
        <begin position="709"/>
        <end position="727"/>
    </location>
</feature>
<feature type="region of interest" description="Disordered" evidence="1">
    <location>
        <begin position="917"/>
        <end position="958"/>
    </location>
</feature>
<feature type="region of interest" description="Disordered" evidence="1">
    <location>
        <begin position="238"/>
        <end position="287"/>
    </location>
</feature>
<feature type="region of interest" description="Disordered" evidence="1">
    <location>
        <begin position="612"/>
        <end position="749"/>
    </location>
</feature>
<feature type="compositionally biased region" description="Low complexity" evidence="1">
    <location>
        <begin position="1466"/>
        <end position="1478"/>
    </location>
</feature>